<evidence type="ECO:0000313" key="3">
    <source>
        <dbReference type="Proteomes" id="UP001597512"/>
    </source>
</evidence>
<reference evidence="3" key="1">
    <citation type="journal article" date="2019" name="Int. J. Syst. Evol. Microbiol.">
        <title>The Global Catalogue of Microorganisms (GCM) 10K type strain sequencing project: providing services to taxonomists for standard genome sequencing and annotation.</title>
        <authorList>
            <consortium name="The Broad Institute Genomics Platform"/>
            <consortium name="The Broad Institute Genome Sequencing Center for Infectious Disease"/>
            <person name="Wu L."/>
            <person name="Ma J."/>
        </authorList>
    </citation>
    <scope>NUCLEOTIDE SEQUENCE [LARGE SCALE GENOMIC DNA]</scope>
    <source>
        <strain evidence="3">KCTC 52490</strain>
    </source>
</reference>
<accession>A0ABW6AQ24</accession>
<keyword evidence="3" id="KW-1185">Reference proteome</keyword>
<sequence>MKFVPKSVPTVLKRVSLGLGSAILLIGLLPYLFPGFFTEKINGWTASHLKGKLTFSHATLSFFSHFPNLTLTLYNISLNGSAPFQHDTLLAAREIGLGVDLSSLFNQRIIIDNLFMTDGIINVQVDKQGRANYNVYAASSDSSPTPSSDSATALTIEKIQIERTNIVYNDQSIPMLIRAKGVFYEGKGDLSKAIFDLYTHTHIDFVDLYYDHQPYVLGKRIDADLITQINTNSLALGFARNDLKINKLPVQFNGKFVFLRNGYSMDFNAKCVETDLQNIITALPPELLRWSAKTDIQGFGAFTASLKGQYIAATNTKPDLQLNVKLRNGFVAYEKAPSPVKNLWLDLAVKIPQLNPEELDLTLDSLYFTIDNGFLASRLRLKGLSKPTIHTVIDSDIDLEKWDKAFGLPSFDVKGLYKLHLQADGTFATALKRTSLRKIERVITSIPSFTMTSSLSNGYFKYASLPQPIRDINFTLGAACPDHNYRHAHVALENLRAKALKNVVSGFIKINNTNGLSIDANVQALVHLAEINSFYPLDSLKLTGDMIVQAQAKGQYKPAERQFPVTNATFQLRDGSIQTKYYAHPVERIQVRASVHSRTPSLRTLHVALTPVSFWFEGQPFHLQATLRNFDNLTYAITSRGIVDIGKLYGVVAQPGYDVKGTIKTDLSLRGNQQDAMAGQYDRLSTKGTMLVRELTLSSDLFPLPFQIKTGLFRFAQDKVWFDQFRATYGTSTVDMNGYLTNLVDYLTKRQAPLRGSFMLTSKAIDVDEFMAFAPKSPTAATKKIQPSGVIIVPDNLSVDVKVAVQKVNYTGLVLQNAKGQMVVDSGRIKLQQTGFTLIGTPVMMDATYQSLSPKQAAFNYHIKASDFDIQRAYHEISLFRDLATSAANAEGLISVDYQLQGNLDASMQPIYPSLTGGGVLSVRKVKMNGFRLFGAVSTKTGHNISNPDLADITIKSTIAHNTIIIERTKMRVAGFRPRLEGKVGLDGRLNLTFRLGLPPLGILGIPMTITGTQTKPKVRVGKGTDHDETAQQ</sequence>
<dbReference type="InterPro" id="IPR052894">
    <property type="entry name" value="AsmA-related"/>
</dbReference>
<dbReference type="PANTHER" id="PTHR30441:SF8">
    <property type="entry name" value="DUF748 DOMAIN-CONTAINING PROTEIN"/>
    <property type="match status" value="1"/>
</dbReference>
<evidence type="ECO:0000256" key="1">
    <source>
        <dbReference type="SAM" id="Phobius"/>
    </source>
</evidence>
<evidence type="ECO:0000313" key="2">
    <source>
        <dbReference type="EMBL" id="MFD2936508.1"/>
    </source>
</evidence>
<keyword evidence="1" id="KW-0472">Membrane</keyword>
<keyword evidence="1" id="KW-1133">Transmembrane helix</keyword>
<keyword evidence="1" id="KW-0812">Transmembrane</keyword>
<comment type="caution">
    <text evidence="2">The sequence shown here is derived from an EMBL/GenBank/DDBJ whole genome shotgun (WGS) entry which is preliminary data.</text>
</comment>
<feature type="transmembrane region" description="Helical" evidence="1">
    <location>
        <begin position="12"/>
        <end position="33"/>
    </location>
</feature>
<dbReference type="RefSeq" id="WP_381505362.1">
    <property type="nucleotide sequence ID" value="NZ_JBHUOM010000023.1"/>
</dbReference>
<gene>
    <name evidence="2" type="ORF">ACFS25_22185</name>
</gene>
<dbReference type="Proteomes" id="UP001597512">
    <property type="component" value="Unassembled WGS sequence"/>
</dbReference>
<dbReference type="PANTHER" id="PTHR30441">
    <property type="entry name" value="DUF748 DOMAIN-CONTAINING PROTEIN"/>
    <property type="match status" value="1"/>
</dbReference>
<name>A0ABW6AQ24_9BACT</name>
<organism evidence="2 3">
    <name type="scientific">Spirosoma flavum</name>
    <dbReference type="NCBI Taxonomy" id="2048557"/>
    <lineage>
        <taxon>Bacteria</taxon>
        <taxon>Pseudomonadati</taxon>
        <taxon>Bacteroidota</taxon>
        <taxon>Cytophagia</taxon>
        <taxon>Cytophagales</taxon>
        <taxon>Cytophagaceae</taxon>
        <taxon>Spirosoma</taxon>
    </lineage>
</organism>
<dbReference type="EMBL" id="JBHUOM010000023">
    <property type="protein sequence ID" value="MFD2936508.1"/>
    <property type="molecule type" value="Genomic_DNA"/>
</dbReference>
<protein>
    <submittedName>
        <fullName evidence="2">AsmA-like C-terminal region-containing protein</fullName>
    </submittedName>
</protein>
<proteinExistence type="predicted"/>